<dbReference type="Gene3D" id="3.10.129.10">
    <property type="entry name" value="Hotdog Thioesterase"/>
    <property type="match status" value="1"/>
</dbReference>
<gene>
    <name evidence="2" type="ORF">Ctob_006878</name>
</gene>
<dbReference type="CDD" id="cd00586">
    <property type="entry name" value="4HBT"/>
    <property type="match status" value="1"/>
</dbReference>
<reference evidence="3" key="1">
    <citation type="journal article" date="2015" name="PLoS Genet.">
        <title>Genome Sequence and Transcriptome Analyses of Chrysochromulina tobin: Metabolic Tools for Enhanced Algal Fitness in the Prominent Order Prymnesiales (Haptophyceae).</title>
        <authorList>
            <person name="Hovde B.T."/>
            <person name="Deodato C.R."/>
            <person name="Hunsperger H.M."/>
            <person name="Ryken S.A."/>
            <person name="Yost W."/>
            <person name="Jha R.K."/>
            <person name="Patterson J."/>
            <person name="Monnat R.J. Jr."/>
            <person name="Barlow S.B."/>
            <person name="Starkenburg S.R."/>
            <person name="Cattolico R.A."/>
        </authorList>
    </citation>
    <scope>NUCLEOTIDE SEQUENCE</scope>
    <source>
        <strain evidence="3">CCMP291</strain>
    </source>
</reference>
<evidence type="ECO:0000313" key="3">
    <source>
        <dbReference type="Proteomes" id="UP000037460"/>
    </source>
</evidence>
<dbReference type="Pfam" id="PF13279">
    <property type="entry name" value="4HBT_2"/>
    <property type="match status" value="1"/>
</dbReference>
<proteinExistence type="predicted"/>
<sequence>MDAMGHVNHTLFLAYFEQARAEIWSANGLVLHGKGEAPILKSLTAEFKAPLTFPDVVTIGVRTVELSQREYDQFYACVSHASGRVVATGTARFVNFDYDAGRPSEMSSEMSDSMRRTLFGSRARQEEQKEPATREMSRPVKGAAKEKLVALGGTVMTERVGGGTDEGIFRCVAELGGQRLSATSAAGDDEAALEHRVAKQLLDSVFAELS</sequence>
<dbReference type="PANTHER" id="PTHR31793">
    <property type="entry name" value="4-HYDROXYBENZOYL-COA THIOESTERASE FAMILY MEMBER"/>
    <property type="match status" value="1"/>
</dbReference>
<accession>A0A0M0JXA6</accession>
<dbReference type="InterPro" id="IPR029069">
    <property type="entry name" value="HotDog_dom_sf"/>
</dbReference>
<dbReference type="SUPFAM" id="SSF54637">
    <property type="entry name" value="Thioesterase/thiol ester dehydrase-isomerase"/>
    <property type="match status" value="1"/>
</dbReference>
<dbReference type="Proteomes" id="UP000037460">
    <property type="component" value="Unassembled WGS sequence"/>
</dbReference>
<organism evidence="2 3">
    <name type="scientific">Chrysochromulina tobinii</name>
    <dbReference type="NCBI Taxonomy" id="1460289"/>
    <lineage>
        <taxon>Eukaryota</taxon>
        <taxon>Haptista</taxon>
        <taxon>Haptophyta</taxon>
        <taxon>Prymnesiophyceae</taxon>
        <taxon>Prymnesiales</taxon>
        <taxon>Chrysochromulinaceae</taxon>
        <taxon>Chrysochromulina</taxon>
    </lineage>
</organism>
<protein>
    <submittedName>
        <fullName evidence="2">Thioesterase</fullName>
    </submittedName>
</protein>
<dbReference type="InterPro" id="IPR050563">
    <property type="entry name" value="4-hydroxybenzoyl-CoA_TE"/>
</dbReference>
<dbReference type="AlphaFoldDB" id="A0A0M0JXA6"/>
<dbReference type="EMBL" id="JWZX01002069">
    <property type="protein sequence ID" value="KOO31189.1"/>
    <property type="molecule type" value="Genomic_DNA"/>
</dbReference>
<dbReference type="GO" id="GO:0047617">
    <property type="term" value="F:fatty acyl-CoA hydrolase activity"/>
    <property type="evidence" value="ECO:0007669"/>
    <property type="project" value="TreeGrafter"/>
</dbReference>
<dbReference type="PANTHER" id="PTHR31793:SF40">
    <property type="entry name" value="ACYL-COA THIOESTER HYDROLASE, YBGC_YBAW FAMILY"/>
    <property type="match status" value="1"/>
</dbReference>
<feature type="compositionally biased region" description="Basic and acidic residues" evidence="1">
    <location>
        <begin position="123"/>
        <end position="140"/>
    </location>
</feature>
<feature type="region of interest" description="Disordered" evidence="1">
    <location>
        <begin position="121"/>
        <end position="140"/>
    </location>
</feature>
<name>A0A0M0JXA6_9EUKA</name>
<evidence type="ECO:0000256" key="1">
    <source>
        <dbReference type="SAM" id="MobiDB-lite"/>
    </source>
</evidence>
<comment type="caution">
    <text evidence="2">The sequence shown here is derived from an EMBL/GenBank/DDBJ whole genome shotgun (WGS) entry which is preliminary data.</text>
</comment>
<keyword evidence="3" id="KW-1185">Reference proteome</keyword>
<evidence type="ECO:0000313" key="2">
    <source>
        <dbReference type="EMBL" id="KOO31189.1"/>
    </source>
</evidence>
<dbReference type="OrthoDB" id="5538558at2759"/>